<keyword evidence="8" id="KW-1185">Reference proteome</keyword>
<dbReference type="InterPro" id="IPR013148">
    <property type="entry name" value="Glyco_hydro_32_N"/>
</dbReference>
<evidence type="ECO:0000313" key="8">
    <source>
        <dbReference type="Proteomes" id="UP001443914"/>
    </source>
</evidence>
<accession>A0AAW1LPN3</accession>
<keyword evidence="2 4" id="KW-0378">Hydrolase</keyword>
<evidence type="ECO:0000256" key="4">
    <source>
        <dbReference type="RuleBase" id="RU362110"/>
    </source>
</evidence>
<dbReference type="Gene3D" id="2.60.120.560">
    <property type="entry name" value="Exo-inulinase, domain 1"/>
    <property type="match status" value="1"/>
</dbReference>
<evidence type="ECO:0000259" key="5">
    <source>
        <dbReference type="Pfam" id="PF00251"/>
    </source>
</evidence>
<dbReference type="InterPro" id="IPR023296">
    <property type="entry name" value="Glyco_hydro_beta-prop_sf"/>
</dbReference>
<dbReference type="PANTHER" id="PTHR31953">
    <property type="entry name" value="BETA-FRUCTOFURANOSIDASE, INSOLUBLE ISOENZYME CWINV1-RELATED"/>
    <property type="match status" value="1"/>
</dbReference>
<feature type="domain" description="Glycosyl hydrolase family 32 N-terminal" evidence="5">
    <location>
        <begin position="41"/>
        <end position="94"/>
    </location>
</feature>
<evidence type="ECO:0000259" key="6">
    <source>
        <dbReference type="Pfam" id="PF08244"/>
    </source>
</evidence>
<dbReference type="InterPro" id="IPR013189">
    <property type="entry name" value="Glyco_hydro_32_C"/>
</dbReference>
<gene>
    <name evidence="7" type="ORF">RND81_04G143500</name>
</gene>
<evidence type="ECO:0000256" key="3">
    <source>
        <dbReference type="ARBA" id="ARBA00023295"/>
    </source>
</evidence>
<comment type="caution">
    <text evidence="7">The sequence shown here is derived from an EMBL/GenBank/DDBJ whole genome shotgun (WGS) entry which is preliminary data.</text>
</comment>
<evidence type="ECO:0000313" key="7">
    <source>
        <dbReference type="EMBL" id="KAK9734496.1"/>
    </source>
</evidence>
<reference evidence="7" key="1">
    <citation type="submission" date="2024-03" db="EMBL/GenBank/DDBJ databases">
        <title>WGS assembly of Saponaria officinalis var. Norfolk2.</title>
        <authorList>
            <person name="Jenkins J."/>
            <person name="Shu S."/>
            <person name="Grimwood J."/>
            <person name="Barry K."/>
            <person name="Goodstein D."/>
            <person name="Schmutz J."/>
            <person name="Leebens-Mack J."/>
            <person name="Osbourn A."/>
        </authorList>
    </citation>
    <scope>NUCLEOTIDE SEQUENCE [LARGE SCALE GENOMIC DNA]</scope>
    <source>
        <strain evidence="7">JIC</strain>
    </source>
</reference>
<dbReference type="GO" id="GO:0016798">
    <property type="term" value="F:hydrolase activity, acting on glycosyl bonds"/>
    <property type="evidence" value="ECO:0007669"/>
    <property type="project" value="UniProtKB-KW"/>
</dbReference>
<feature type="domain" description="Glycosyl hydrolase family 32 C-terminal" evidence="6">
    <location>
        <begin position="129"/>
        <end position="164"/>
    </location>
</feature>
<dbReference type="Proteomes" id="UP001443914">
    <property type="component" value="Unassembled WGS sequence"/>
</dbReference>
<dbReference type="Pfam" id="PF00251">
    <property type="entry name" value="Glyco_hydro_32N"/>
    <property type="match status" value="1"/>
</dbReference>
<evidence type="ECO:0000256" key="1">
    <source>
        <dbReference type="ARBA" id="ARBA00009902"/>
    </source>
</evidence>
<name>A0AAW1LPN3_SAPOF</name>
<comment type="similarity">
    <text evidence="1 4">Belongs to the glycosyl hydrolase 32 family.</text>
</comment>
<dbReference type="InterPro" id="IPR050551">
    <property type="entry name" value="Fructan_Metab_Enzymes"/>
</dbReference>
<dbReference type="Pfam" id="PF08244">
    <property type="entry name" value="Glyco_hydro_32C"/>
    <property type="match status" value="1"/>
</dbReference>
<dbReference type="Gene3D" id="2.115.10.20">
    <property type="entry name" value="Glycosyl hydrolase domain, family 43"/>
    <property type="match status" value="1"/>
</dbReference>
<dbReference type="SUPFAM" id="SSF75005">
    <property type="entry name" value="Arabinanase/levansucrase/invertase"/>
    <property type="match status" value="1"/>
</dbReference>
<evidence type="ECO:0000256" key="2">
    <source>
        <dbReference type="ARBA" id="ARBA00022801"/>
    </source>
</evidence>
<protein>
    <submittedName>
        <fullName evidence="7">Uncharacterized protein</fullName>
    </submittedName>
</protein>
<organism evidence="7 8">
    <name type="scientific">Saponaria officinalis</name>
    <name type="common">Common soapwort</name>
    <name type="synonym">Lychnis saponaria</name>
    <dbReference type="NCBI Taxonomy" id="3572"/>
    <lineage>
        <taxon>Eukaryota</taxon>
        <taxon>Viridiplantae</taxon>
        <taxon>Streptophyta</taxon>
        <taxon>Embryophyta</taxon>
        <taxon>Tracheophyta</taxon>
        <taxon>Spermatophyta</taxon>
        <taxon>Magnoliopsida</taxon>
        <taxon>eudicotyledons</taxon>
        <taxon>Gunneridae</taxon>
        <taxon>Pentapetalae</taxon>
        <taxon>Caryophyllales</taxon>
        <taxon>Caryophyllaceae</taxon>
        <taxon>Caryophylleae</taxon>
        <taxon>Saponaria</taxon>
    </lineage>
</organism>
<dbReference type="EMBL" id="JBDFQZ010000004">
    <property type="protein sequence ID" value="KAK9734496.1"/>
    <property type="molecule type" value="Genomic_DNA"/>
</dbReference>
<keyword evidence="3 4" id="KW-0326">Glycosidase</keyword>
<dbReference type="InterPro" id="IPR013320">
    <property type="entry name" value="ConA-like_dom_sf"/>
</dbReference>
<dbReference type="SUPFAM" id="SSF49899">
    <property type="entry name" value="Concanavalin A-like lectins/glucanases"/>
    <property type="match status" value="1"/>
</dbReference>
<proteinExistence type="inferred from homology"/>
<sequence>MNPQTLANKYGSWSGSATLLPGNKPTILFTGIINPQPQNGQTFSDGSKNRRVLLGWANESSSVADDVKKGWSGIHTIPGHIWLDKSKKQLIQWPISEIEKLRGKPVKVDIKEIKAGASVEVSGITAAQIDHSVVESFGAKGKNVITSRVYPTMATFNKAHLYAFKALTMAHQVLKLPNLLHGV</sequence>
<dbReference type="AlphaFoldDB" id="A0AAW1LPN3"/>